<keyword evidence="2" id="KW-0560">Oxidoreductase</keyword>
<keyword evidence="7" id="KW-0285">Flavoprotein</keyword>
<dbReference type="Gene3D" id="3.20.20.70">
    <property type="entry name" value="Aldolase class I"/>
    <property type="match status" value="1"/>
</dbReference>
<comment type="similarity">
    <text evidence="3">Belongs to the FMN-dependent alpha-hydroxy acid dehydrogenase family.</text>
</comment>
<dbReference type="InterPro" id="IPR008259">
    <property type="entry name" value="FMN_hydac_DH_AS"/>
</dbReference>
<evidence type="ECO:0000256" key="1">
    <source>
        <dbReference type="ARBA" id="ARBA00001917"/>
    </source>
</evidence>
<feature type="binding site" evidence="7">
    <location>
        <begin position="286"/>
        <end position="290"/>
    </location>
    <ligand>
        <name>FMN</name>
        <dbReference type="ChEBI" id="CHEBI:58210"/>
    </ligand>
</feature>
<feature type="binding site" evidence="7">
    <location>
        <position position="135"/>
    </location>
    <ligand>
        <name>glyoxylate</name>
        <dbReference type="ChEBI" id="CHEBI:36655"/>
    </ligand>
</feature>
<feature type="binding site" evidence="7">
    <location>
        <position position="161"/>
    </location>
    <ligand>
        <name>FMN</name>
        <dbReference type="ChEBI" id="CHEBI:58210"/>
    </ligand>
</feature>
<feature type="domain" description="FMN hydroxy acid dehydrogenase" evidence="8">
    <location>
        <begin position="1"/>
        <end position="360"/>
    </location>
</feature>
<dbReference type="GO" id="GO:0016491">
    <property type="term" value="F:oxidoreductase activity"/>
    <property type="evidence" value="ECO:0007669"/>
    <property type="project" value="UniProtKB-KW"/>
</dbReference>
<evidence type="ECO:0000256" key="2">
    <source>
        <dbReference type="ARBA" id="ARBA00023002"/>
    </source>
</evidence>
<comment type="cofactor">
    <cofactor evidence="1">
        <name>FMN</name>
        <dbReference type="ChEBI" id="CHEBI:58210"/>
    </cofactor>
</comment>
<evidence type="ECO:0000256" key="4">
    <source>
        <dbReference type="ARBA" id="ARBA00073420"/>
    </source>
</evidence>
<dbReference type="PANTHER" id="PTHR10578:SF149">
    <property type="entry name" value="2-HYDROXYACID OXIDASE 2"/>
    <property type="match status" value="1"/>
</dbReference>
<organism evidence="9 10">
    <name type="scientific">Apophysomyces ossiformis</name>
    <dbReference type="NCBI Taxonomy" id="679940"/>
    <lineage>
        <taxon>Eukaryota</taxon>
        <taxon>Fungi</taxon>
        <taxon>Fungi incertae sedis</taxon>
        <taxon>Mucoromycota</taxon>
        <taxon>Mucoromycotina</taxon>
        <taxon>Mucoromycetes</taxon>
        <taxon>Mucorales</taxon>
        <taxon>Mucorineae</taxon>
        <taxon>Mucoraceae</taxon>
        <taxon>Apophysomyces</taxon>
    </lineage>
</organism>
<protein>
    <recommendedName>
        <fullName evidence="4">Oxidase FUB9</fullName>
    </recommendedName>
    <alternativeName>
        <fullName evidence="5">Fusaric acid biosynthesis protein 9</fullName>
    </alternativeName>
</protein>
<dbReference type="PANTHER" id="PTHR10578">
    <property type="entry name" value="S -2-HYDROXY-ACID OXIDASE-RELATED"/>
    <property type="match status" value="1"/>
</dbReference>
<feature type="binding site" evidence="7">
    <location>
        <position position="230"/>
    </location>
    <ligand>
        <name>FMN</name>
        <dbReference type="ChEBI" id="CHEBI:58210"/>
    </ligand>
</feature>
<feature type="binding site" evidence="7">
    <location>
        <position position="257"/>
    </location>
    <ligand>
        <name>glyoxylate</name>
        <dbReference type="ChEBI" id="CHEBI:36655"/>
    </ligand>
</feature>
<dbReference type="AlphaFoldDB" id="A0A8H7EVH5"/>
<keyword evidence="10" id="KW-1185">Reference proteome</keyword>
<feature type="binding site" evidence="7">
    <location>
        <begin position="309"/>
        <end position="310"/>
    </location>
    <ligand>
        <name>FMN</name>
        <dbReference type="ChEBI" id="CHEBI:58210"/>
    </ligand>
</feature>
<feature type="binding site" evidence="7">
    <location>
        <position position="107"/>
    </location>
    <ligand>
        <name>FMN</name>
        <dbReference type="ChEBI" id="CHEBI:58210"/>
    </ligand>
</feature>
<gene>
    <name evidence="9" type="primary">HAO2</name>
    <name evidence="9" type="ORF">EC973_005246</name>
</gene>
<proteinExistence type="inferred from homology"/>
<dbReference type="PIRSF" id="PIRSF000138">
    <property type="entry name" value="Al-hdrx_acd_dh"/>
    <property type="match status" value="1"/>
</dbReference>
<dbReference type="GO" id="GO:0005737">
    <property type="term" value="C:cytoplasm"/>
    <property type="evidence" value="ECO:0007669"/>
    <property type="project" value="UniProtKB-ARBA"/>
</dbReference>
<keyword evidence="7" id="KW-0288">FMN</keyword>
<reference evidence="9" key="1">
    <citation type="submission" date="2020-01" db="EMBL/GenBank/DDBJ databases">
        <title>Genome Sequencing of Three Apophysomyces-Like Fungal Strains Confirms a Novel Fungal Genus in the Mucoromycota with divergent Burkholderia-like Endosymbiotic Bacteria.</title>
        <authorList>
            <person name="Stajich J.E."/>
            <person name="Macias A.M."/>
            <person name="Carter-House D."/>
            <person name="Lovett B."/>
            <person name="Kasson L.R."/>
            <person name="Berry K."/>
            <person name="Grigoriev I."/>
            <person name="Chang Y."/>
            <person name="Spatafora J."/>
            <person name="Kasson M.T."/>
        </authorList>
    </citation>
    <scope>NUCLEOTIDE SEQUENCE</scope>
    <source>
        <strain evidence="9">NRRL A-21654</strain>
    </source>
</reference>
<feature type="binding site" evidence="7">
    <location>
        <begin position="78"/>
        <end position="80"/>
    </location>
    <ligand>
        <name>FMN</name>
        <dbReference type="ChEBI" id="CHEBI:58210"/>
    </ligand>
</feature>
<feature type="binding site" evidence="7">
    <location>
        <position position="252"/>
    </location>
    <ligand>
        <name>FMN</name>
        <dbReference type="ChEBI" id="CHEBI:58210"/>
    </ligand>
</feature>
<sequence>MNLPVSIDDYEAYARKILPPMALDYYQSGADAEITLRRNRDAYERLLIRPRILVNVEKVTTSTTLLGQPIPFPICVAPTAFHGLAHDEGEKATARACAALKTCYCASTYSNFSMDEVFRSARDVMEHPLQWFQLYVETDREATARLVRHCEALGFQALVVTVDRPRLGRRLADLRNVFRLPGHLRLGNFSSDDPTRQGAEAYVGGQIDPALTWEDIGWLKTVTRLPIVIKGIFRGEDAKKAIEHGVDAILVSNHGGRQLDGCPATLEVLPEIVDVCRDTKVEVYVDGGIRKGSDIFKALAIGARAVFIGRPILWGLAYKGQTGVQQVLSLLHFDFRLTMALAGCTSVDQIGRDYIVPAEELSFARTLTKSRI</sequence>
<dbReference type="FunFam" id="3.20.20.70:FF:000056">
    <property type="entry name" value="hydroxyacid oxidase 2"/>
    <property type="match status" value="1"/>
</dbReference>
<evidence type="ECO:0000256" key="5">
    <source>
        <dbReference type="ARBA" id="ARBA00083297"/>
    </source>
</evidence>
<feature type="binding site" evidence="7">
    <location>
        <position position="254"/>
    </location>
    <ligand>
        <name>glyoxylate</name>
        <dbReference type="ChEBI" id="CHEBI:36655"/>
    </ligand>
</feature>
<dbReference type="Pfam" id="PF01070">
    <property type="entry name" value="FMN_dh"/>
    <property type="match status" value="1"/>
</dbReference>
<feature type="binding site" evidence="7">
    <location>
        <position position="25"/>
    </location>
    <ligand>
        <name>glyoxylate</name>
        <dbReference type="ChEBI" id="CHEBI:36655"/>
    </ligand>
</feature>
<dbReference type="PROSITE" id="PS00557">
    <property type="entry name" value="FMN_HYDROXY_ACID_DH_1"/>
    <property type="match status" value="1"/>
</dbReference>
<dbReference type="SUPFAM" id="SSF51395">
    <property type="entry name" value="FMN-linked oxidoreductases"/>
    <property type="match status" value="1"/>
</dbReference>
<dbReference type="CDD" id="cd02809">
    <property type="entry name" value="alpha_hydroxyacid_oxid_FMN"/>
    <property type="match status" value="1"/>
</dbReference>
<feature type="binding site" evidence="7">
    <location>
        <position position="170"/>
    </location>
    <ligand>
        <name>glyoxylate</name>
        <dbReference type="ChEBI" id="CHEBI:36655"/>
    </ligand>
</feature>
<dbReference type="InterPro" id="IPR012133">
    <property type="entry name" value="Alpha-hydoxy_acid_DH_FMN"/>
</dbReference>
<evidence type="ECO:0000313" key="9">
    <source>
        <dbReference type="EMBL" id="KAF7732350.1"/>
    </source>
</evidence>
<dbReference type="EMBL" id="JABAYA010000003">
    <property type="protein sequence ID" value="KAF7732350.1"/>
    <property type="molecule type" value="Genomic_DNA"/>
</dbReference>
<dbReference type="PROSITE" id="PS51349">
    <property type="entry name" value="FMN_HYDROXY_ACID_DH_2"/>
    <property type="match status" value="1"/>
</dbReference>
<dbReference type="OrthoDB" id="1925334at2759"/>
<dbReference type="InterPro" id="IPR000262">
    <property type="entry name" value="FMN-dep_DH"/>
</dbReference>
<dbReference type="InterPro" id="IPR013785">
    <property type="entry name" value="Aldolase_TIM"/>
</dbReference>
<feature type="active site" description="Proton acceptor" evidence="6">
    <location>
        <position position="254"/>
    </location>
</feature>
<comment type="caution">
    <text evidence="9">The sequence shown here is derived from an EMBL/GenBank/DDBJ whole genome shotgun (WGS) entry which is preliminary data.</text>
</comment>
<accession>A0A8H7EVH5</accession>
<evidence type="ECO:0000256" key="6">
    <source>
        <dbReference type="PIRSR" id="PIRSR000138-1"/>
    </source>
</evidence>
<dbReference type="InterPro" id="IPR037396">
    <property type="entry name" value="FMN_HAD"/>
</dbReference>
<evidence type="ECO:0000256" key="3">
    <source>
        <dbReference type="ARBA" id="ARBA00024042"/>
    </source>
</evidence>
<name>A0A8H7EVH5_9FUNG</name>
<dbReference type="GO" id="GO:0010181">
    <property type="term" value="F:FMN binding"/>
    <property type="evidence" value="ECO:0007669"/>
    <property type="project" value="InterPro"/>
</dbReference>
<evidence type="ECO:0000259" key="8">
    <source>
        <dbReference type="PROSITE" id="PS51349"/>
    </source>
</evidence>
<dbReference type="Proteomes" id="UP000605846">
    <property type="component" value="Unassembled WGS sequence"/>
</dbReference>
<feature type="binding site" evidence="7">
    <location>
        <position position="133"/>
    </location>
    <ligand>
        <name>FMN</name>
        <dbReference type="ChEBI" id="CHEBI:58210"/>
    </ligand>
</feature>
<evidence type="ECO:0000313" key="10">
    <source>
        <dbReference type="Proteomes" id="UP000605846"/>
    </source>
</evidence>
<evidence type="ECO:0000256" key="7">
    <source>
        <dbReference type="PIRSR" id="PIRSR000138-2"/>
    </source>
</evidence>